<proteinExistence type="inferred from homology"/>
<feature type="transmembrane region" description="Helical" evidence="9">
    <location>
        <begin position="502"/>
        <end position="523"/>
    </location>
</feature>
<keyword evidence="6 9" id="KW-0472">Membrane</keyword>
<dbReference type="Gene3D" id="1.20.1640.10">
    <property type="entry name" value="Multidrug efflux transporter AcrB transmembrane domain"/>
    <property type="match status" value="2"/>
</dbReference>
<dbReference type="WBParaSite" id="SVE_0566600.1">
    <property type="protein sequence ID" value="SVE_0566600.1"/>
    <property type="gene ID" value="SVE_0566600"/>
</dbReference>
<name>A0A0K0FA14_STRVS</name>
<dbReference type="GO" id="GO:0005886">
    <property type="term" value="C:plasma membrane"/>
    <property type="evidence" value="ECO:0007669"/>
    <property type="project" value="UniProtKB-SubCell"/>
</dbReference>
<evidence type="ECO:0000313" key="11">
    <source>
        <dbReference type="Proteomes" id="UP000035680"/>
    </source>
</evidence>
<comment type="similarity">
    <text evidence="2">Belongs to the patched family.</text>
</comment>
<feature type="domain" description="SSD" evidence="10">
    <location>
        <begin position="278"/>
        <end position="445"/>
    </location>
</feature>
<accession>A0A0K0FA14</accession>
<keyword evidence="3" id="KW-1003">Cell membrane</keyword>
<dbReference type="GO" id="GO:0018996">
    <property type="term" value="P:molting cycle, collagen and cuticulin-based cuticle"/>
    <property type="evidence" value="ECO:0007669"/>
    <property type="project" value="TreeGrafter"/>
</dbReference>
<dbReference type="SUPFAM" id="SSF82866">
    <property type="entry name" value="Multidrug efflux transporter AcrB transmembrane domain"/>
    <property type="match status" value="2"/>
</dbReference>
<keyword evidence="7" id="KW-0325">Glycoprotein</keyword>
<protein>
    <submittedName>
        <fullName evidence="12">SSD domain-containing protein</fullName>
    </submittedName>
</protein>
<evidence type="ECO:0000256" key="1">
    <source>
        <dbReference type="ARBA" id="ARBA00004651"/>
    </source>
</evidence>
<reference evidence="11" key="1">
    <citation type="submission" date="2014-07" db="EMBL/GenBank/DDBJ databases">
        <authorList>
            <person name="Martin A.A"/>
            <person name="De Silva N."/>
        </authorList>
    </citation>
    <scope>NUCLEOTIDE SEQUENCE</scope>
</reference>
<evidence type="ECO:0000256" key="3">
    <source>
        <dbReference type="ARBA" id="ARBA00022475"/>
    </source>
</evidence>
<dbReference type="FunFam" id="1.20.1640.10:FF:000013">
    <property type="entry name" value="PaTched Related family"/>
    <property type="match status" value="1"/>
</dbReference>
<dbReference type="PANTHER" id="PTHR10796">
    <property type="entry name" value="PATCHED-RELATED"/>
    <property type="match status" value="1"/>
</dbReference>
<feature type="compositionally biased region" description="Polar residues" evidence="8">
    <location>
        <begin position="932"/>
        <end position="952"/>
    </location>
</feature>
<dbReference type="InterPro" id="IPR003392">
    <property type="entry name" value="PTHD_SSD"/>
</dbReference>
<dbReference type="AlphaFoldDB" id="A0A0K0FA14"/>
<dbReference type="Pfam" id="PF02460">
    <property type="entry name" value="Patched"/>
    <property type="match status" value="1"/>
</dbReference>
<reference evidence="12" key="2">
    <citation type="submission" date="2015-08" db="UniProtKB">
        <authorList>
            <consortium name="WormBaseParasite"/>
        </authorList>
    </citation>
    <scope>IDENTIFICATION</scope>
</reference>
<keyword evidence="11" id="KW-1185">Reference proteome</keyword>
<feature type="transmembrane region" description="Helical" evidence="9">
    <location>
        <begin position="735"/>
        <end position="755"/>
    </location>
</feature>
<evidence type="ECO:0000256" key="7">
    <source>
        <dbReference type="ARBA" id="ARBA00023180"/>
    </source>
</evidence>
<dbReference type="Proteomes" id="UP000035680">
    <property type="component" value="Unassembled WGS sequence"/>
</dbReference>
<evidence type="ECO:0000259" key="10">
    <source>
        <dbReference type="PROSITE" id="PS50156"/>
    </source>
</evidence>
<dbReference type="InterPro" id="IPR000731">
    <property type="entry name" value="SSD"/>
</dbReference>
<feature type="transmembrane region" description="Helical" evidence="9">
    <location>
        <begin position="849"/>
        <end position="872"/>
    </location>
</feature>
<dbReference type="PROSITE" id="PS50156">
    <property type="entry name" value="SSD"/>
    <property type="match status" value="1"/>
</dbReference>
<dbReference type="InterPro" id="IPR051697">
    <property type="entry name" value="Patched_domain-protein"/>
</dbReference>
<evidence type="ECO:0000256" key="9">
    <source>
        <dbReference type="SAM" id="Phobius"/>
    </source>
</evidence>
<feature type="transmembrane region" description="Helical" evidence="9">
    <location>
        <begin position="308"/>
        <end position="331"/>
    </location>
</feature>
<feature type="transmembrane region" description="Helical" evidence="9">
    <location>
        <begin position="818"/>
        <end position="837"/>
    </location>
</feature>
<dbReference type="PANTHER" id="PTHR10796:SF90">
    <property type="entry name" value="SSD DOMAIN-CONTAINING PROTEIN"/>
    <property type="match status" value="1"/>
</dbReference>
<dbReference type="GO" id="GO:0030659">
    <property type="term" value="C:cytoplasmic vesicle membrane"/>
    <property type="evidence" value="ECO:0007669"/>
    <property type="project" value="TreeGrafter"/>
</dbReference>
<feature type="region of interest" description="Disordered" evidence="8">
    <location>
        <begin position="926"/>
        <end position="964"/>
    </location>
</feature>
<dbReference type="GO" id="GO:0006897">
    <property type="term" value="P:endocytosis"/>
    <property type="evidence" value="ECO:0007669"/>
    <property type="project" value="TreeGrafter"/>
</dbReference>
<evidence type="ECO:0000313" key="12">
    <source>
        <dbReference type="WBParaSite" id="SVE_0566600.1"/>
    </source>
</evidence>
<keyword evidence="5 9" id="KW-1133">Transmembrane helix</keyword>
<feature type="transmembrane region" description="Helical" evidence="9">
    <location>
        <begin position="425"/>
        <end position="446"/>
    </location>
</feature>
<feature type="transmembrane region" description="Helical" evidence="9">
    <location>
        <begin position="767"/>
        <end position="786"/>
    </location>
</feature>
<sequence length="964" mass="110115">MRNVNYFLKNGFHELLKRIFSQTGISIGKNPYKYLMITLILSLFSIGVIHLTFAQKLQDGFTSRHSRSHIEEKLFFEFHNTTPTKTERFVALIKGVDNKNLMDGEMLNDIKKFHYYLQNDFNVTVNGIEYAHRNVCDGYCDINKGFYEIIEAIEYENESFQKNGKYSGKYILSWPKSYKLGFEFNVAMHLFGVKLKDKNDGFNNIDNVEMIALHFYANYPNDNITNIVTEWEQGVYNYLKSKKVIEDFPTIDVSVLGDKILGREIIRGGLSLLPYLVIGFILTLIFVFICVMLSTPIKRLQFSVNKPILVLGIVLSPFLAVTTTFGIIGFLDLPIYPIQFVIPFLILAIGVDDAFLILHSWNRMYPKIEGLGSRKKIETVPRVIQKVLEEIGPSITITSLTNVIAFGVGSTVSTPAMQLFCISSMLAMVIDFIFELTFFTSILVIAEKIQISSCTGELSQIDPKINEPYNGIEEKKYEINESVTNVIKRFLTCYCYTLTSNIFRIMTLIFTTMFIYFSICGTLEMEPVINSQQIIPSDSLLQKTDKLFEKYTWKEYELLTVILNNPPNISEPEGLLKLKKIVNAFETIPQALGNMSTFIFLNDYETYLQTLRMMSIFLVDIKFSIDYIPEFLIDLPHWNMGIKMSQVNNKTSLSKISFQTGFFNSTSWIDRANLMLKWRKIADKFPENNVTIYCENSPIFEGIFNLKYNTLQTVFITLLCMFLVCVIFVPSFAGVISAVFAITSISFGVFGFLYWWNLNLDPVSMSAIVMSIGFSVDYTAHVAYHYQKMCQLILYYPSVTTHKEIVCQRLYYTLDAVAWPMIQAALSTMICFIPVIFTNDYTPRVFLKTITLVIGWGIIHGLVILPTLLSLFPESWFCNKTSTKKNEIHKKEEDSTLLNDTNKNNIKSVYSLSLSFDDNNIKTNTKNQKTQSIDNTSSLGNKNSVEKISSTISQNDSDGGSGQS</sequence>
<evidence type="ECO:0000256" key="8">
    <source>
        <dbReference type="SAM" id="MobiDB-lite"/>
    </source>
</evidence>
<feature type="transmembrane region" description="Helical" evidence="9">
    <location>
        <begin position="272"/>
        <end position="296"/>
    </location>
</feature>
<organism evidence="11 12">
    <name type="scientific">Strongyloides venezuelensis</name>
    <name type="common">Threadworm</name>
    <dbReference type="NCBI Taxonomy" id="75913"/>
    <lineage>
        <taxon>Eukaryota</taxon>
        <taxon>Metazoa</taxon>
        <taxon>Ecdysozoa</taxon>
        <taxon>Nematoda</taxon>
        <taxon>Chromadorea</taxon>
        <taxon>Rhabditida</taxon>
        <taxon>Tylenchina</taxon>
        <taxon>Panagrolaimomorpha</taxon>
        <taxon>Strongyloidoidea</taxon>
        <taxon>Strongyloididae</taxon>
        <taxon>Strongyloides</taxon>
    </lineage>
</organism>
<feature type="transmembrane region" description="Helical" evidence="9">
    <location>
        <begin position="710"/>
        <end position="729"/>
    </location>
</feature>
<keyword evidence="4 9" id="KW-0812">Transmembrane</keyword>
<evidence type="ECO:0000256" key="5">
    <source>
        <dbReference type="ARBA" id="ARBA00022989"/>
    </source>
</evidence>
<feature type="transmembrane region" description="Helical" evidence="9">
    <location>
        <begin position="34"/>
        <end position="53"/>
    </location>
</feature>
<evidence type="ECO:0000256" key="6">
    <source>
        <dbReference type="ARBA" id="ARBA00023136"/>
    </source>
</evidence>
<evidence type="ECO:0000256" key="4">
    <source>
        <dbReference type="ARBA" id="ARBA00022692"/>
    </source>
</evidence>
<evidence type="ECO:0000256" key="2">
    <source>
        <dbReference type="ARBA" id="ARBA00005585"/>
    </source>
</evidence>
<feature type="transmembrane region" description="Helical" evidence="9">
    <location>
        <begin position="337"/>
        <end position="358"/>
    </location>
</feature>
<comment type="subcellular location">
    <subcellularLocation>
        <location evidence="1">Cell membrane</location>
        <topology evidence="1">Multi-pass membrane protein</topology>
    </subcellularLocation>
</comment>